<proteinExistence type="predicted"/>
<feature type="domain" description="GH64" evidence="2">
    <location>
        <begin position="33"/>
        <end position="384"/>
    </location>
</feature>
<dbReference type="InterPro" id="IPR032477">
    <property type="entry name" value="Glyco_hydro_64"/>
</dbReference>
<keyword evidence="4" id="KW-1185">Reference proteome</keyword>
<dbReference type="InterPro" id="IPR037398">
    <property type="entry name" value="Glyco_hydro_64_fam"/>
</dbReference>
<reference evidence="3 4" key="1">
    <citation type="journal article" date="2019" name="Int. J. Syst. Evol. Microbiol.">
        <title>The Global Catalogue of Microorganisms (GCM) 10K type strain sequencing project: providing services to taxonomists for standard genome sequencing and annotation.</title>
        <authorList>
            <consortium name="The Broad Institute Genomics Platform"/>
            <consortium name="The Broad Institute Genome Sequencing Center for Infectious Disease"/>
            <person name="Wu L."/>
            <person name="Ma J."/>
        </authorList>
    </citation>
    <scope>NUCLEOTIDE SEQUENCE [LARGE SCALE GENOMIC DNA]</scope>
    <source>
        <strain evidence="3 4">JCM 15481</strain>
    </source>
</reference>
<dbReference type="Gene3D" id="3.30.920.50">
    <property type="entry name" value="Beta-1,3-glucanase, C-terminal domain"/>
    <property type="match status" value="1"/>
</dbReference>
<dbReference type="InterPro" id="IPR042517">
    <property type="entry name" value="Glyco_hydro_64_N_2"/>
</dbReference>
<dbReference type="InterPro" id="IPR037176">
    <property type="entry name" value="Osmotin/thaumatin-like_sf"/>
</dbReference>
<dbReference type="PANTHER" id="PTHR38165">
    <property type="match status" value="1"/>
</dbReference>
<dbReference type="PANTHER" id="PTHR38165:SF1">
    <property type="entry name" value="GLUCANASE B"/>
    <property type="match status" value="1"/>
</dbReference>
<dbReference type="Gene3D" id="2.60.110.10">
    <property type="entry name" value="Thaumatin"/>
    <property type="match status" value="1"/>
</dbReference>
<dbReference type="Pfam" id="PF16483">
    <property type="entry name" value="Glyco_hydro_64"/>
    <property type="match status" value="1"/>
</dbReference>
<feature type="chain" id="PRO_5046023620" evidence="1">
    <location>
        <begin position="27"/>
        <end position="385"/>
    </location>
</feature>
<dbReference type="RefSeq" id="WP_344291382.1">
    <property type="nucleotide sequence ID" value="NZ_BAAAPF010000140.1"/>
</dbReference>
<dbReference type="PROSITE" id="PS51318">
    <property type="entry name" value="TAT"/>
    <property type="match status" value="1"/>
</dbReference>
<gene>
    <name evidence="3" type="ORF">GCM10009802_40020</name>
</gene>
<keyword evidence="1" id="KW-0732">Signal</keyword>
<feature type="signal peptide" evidence="1">
    <location>
        <begin position="1"/>
        <end position="26"/>
    </location>
</feature>
<dbReference type="GO" id="GO:0016787">
    <property type="term" value="F:hydrolase activity"/>
    <property type="evidence" value="ECO:0007669"/>
    <property type="project" value="UniProtKB-KW"/>
</dbReference>
<name>A0ABN2YT20_9ACTN</name>
<dbReference type="InterPro" id="IPR006311">
    <property type="entry name" value="TAT_signal"/>
</dbReference>
<dbReference type="EMBL" id="BAAAPF010000140">
    <property type="protein sequence ID" value="GAA2131771.1"/>
    <property type="molecule type" value="Genomic_DNA"/>
</dbReference>
<evidence type="ECO:0000256" key="1">
    <source>
        <dbReference type="SAM" id="SignalP"/>
    </source>
</evidence>
<accession>A0ABN2YT20</accession>
<protein>
    <submittedName>
        <fullName evidence="3">Glycoside hydrolase family 64 protein</fullName>
    </submittedName>
</protein>
<evidence type="ECO:0000259" key="2">
    <source>
        <dbReference type="PROSITE" id="PS52006"/>
    </source>
</evidence>
<dbReference type="Proteomes" id="UP001500443">
    <property type="component" value="Unassembled WGS sequence"/>
</dbReference>
<comment type="caution">
    <text evidence="3">The sequence shown here is derived from an EMBL/GenBank/DDBJ whole genome shotgun (WGS) entry which is preliminary data.</text>
</comment>
<evidence type="ECO:0000313" key="3">
    <source>
        <dbReference type="EMBL" id="GAA2131771.1"/>
    </source>
</evidence>
<sequence>MISRRRLLGGLAVASAAAGTPLVLSAARAGGAAAALDVTVVNRTGAYENSSISIYVVGNEGGRQVRLTPDGTLAPVSLDDNGPDGYTDYALPFAGSGDTTLTLPHMSGRLYVALGGKLKMKAVTDGAGNAALAYPAGWVSTDPNYPLVHDCMEFTHNDAGMFCNTTMVDMFSVPMSIHLTGEADQTVGTIKEGGRQRAFDTLAGTEGFDRLVDADGLRVVAPGHGLDAGLFDSAYLDGYVDEVWSAYAGRDLRVTTNAGTFTGRVAGDRLAFTGPADVAFDRPSTRDVLFCDGTLAAPNDGTTGPVAAVLGAALNRSTLRDHADQPVTDAAAFYGTDISNHYARVMHEVSADGRAYGFAFDDVSGFASYIEDRAPQRLTLTLTPF</sequence>
<dbReference type="PROSITE" id="PS52006">
    <property type="entry name" value="GH64"/>
    <property type="match status" value="1"/>
</dbReference>
<organism evidence="3 4">
    <name type="scientific">Streptomyces synnematoformans</name>
    <dbReference type="NCBI Taxonomy" id="415721"/>
    <lineage>
        <taxon>Bacteria</taxon>
        <taxon>Bacillati</taxon>
        <taxon>Actinomycetota</taxon>
        <taxon>Actinomycetes</taxon>
        <taxon>Kitasatosporales</taxon>
        <taxon>Streptomycetaceae</taxon>
        <taxon>Streptomyces</taxon>
    </lineage>
</organism>
<keyword evidence="3" id="KW-0378">Hydrolase</keyword>
<evidence type="ECO:0000313" key="4">
    <source>
        <dbReference type="Proteomes" id="UP001500443"/>
    </source>
</evidence>